<protein>
    <submittedName>
        <fullName evidence="5">GntR family transcriptional regulator</fullName>
    </submittedName>
</protein>
<name>A0ABU7L9U8_9NOCA</name>
<dbReference type="InterPro" id="IPR008920">
    <property type="entry name" value="TF_FadR/GntR_C"/>
</dbReference>
<evidence type="ECO:0000256" key="3">
    <source>
        <dbReference type="ARBA" id="ARBA00023163"/>
    </source>
</evidence>
<dbReference type="Pfam" id="PF00392">
    <property type="entry name" value="GntR"/>
    <property type="match status" value="1"/>
</dbReference>
<dbReference type="SUPFAM" id="SSF48008">
    <property type="entry name" value="GntR ligand-binding domain-like"/>
    <property type="match status" value="1"/>
</dbReference>
<dbReference type="InterPro" id="IPR000524">
    <property type="entry name" value="Tscrpt_reg_HTH_GntR"/>
</dbReference>
<keyword evidence="6" id="KW-1185">Reference proteome</keyword>
<dbReference type="PANTHER" id="PTHR43537:SF24">
    <property type="entry name" value="GLUCONATE OPERON TRANSCRIPTIONAL REPRESSOR"/>
    <property type="match status" value="1"/>
</dbReference>
<accession>A0ABU7L9U8</accession>
<evidence type="ECO:0000313" key="5">
    <source>
        <dbReference type="EMBL" id="MEE2058072.1"/>
    </source>
</evidence>
<dbReference type="RefSeq" id="WP_330133312.1">
    <property type="nucleotide sequence ID" value="NZ_JAUTXY010000004.1"/>
</dbReference>
<keyword evidence="2" id="KW-0238">DNA-binding</keyword>
<evidence type="ECO:0000313" key="6">
    <source>
        <dbReference type="Proteomes" id="UP001336020"/>
    </source>
</evidence>
<dbReference type="InterPro" id="IPR011711">
    <property type="entry name" value="GntR_C"/>
</dbReference>
<dbReference type="InterPro" id="IPR036390">
    <property type="entry name" value="WH_DNA-bd_sf"/>
</dbReference>
<proteinExistence type="predicted"/>
<dbReference type="InterPro" id="IPR036388">
    <property type="entry name" value="WH-like_DNA-bd_sf"/>
</dbReference>
<dbReference type="PANTHER" id="PTHR43537">
    <property type="entry name" value="TRANSCRIPTIONAL REGULATOR, GNTR FAMILY"/>
    <property type="match status" value="1"/>
</dbReference>
<evidence type="ECO:0000259" key="4">
    <source>
        <dbReference type="PROSITE" id="PS50949"/>
    </source>
</evidence>
<dbReference type="Gene3D" id="1.20.120.530">
    <property type="entry name" value="GntR ligand-binding domain-like"/>
    <property type="match status" value="1"/>
</dbReference>
<gene>
    <name evidence="5" type="ORF">Q7514_11130</name>
</gene>
<dbReference type="SMART" id="SM00895">
    <property type="entry name" value="FCD"/>
    <property type="match status" value="1"/>
</dbReference>
<dbReference type="Proteomes" id="UP001336020">
    <property type="component" value="Unassembled WGS sequence"/>
</dbReference>
<comment type="caution">
    <text evidence="5">The sequence shown here is derived from an EMBL/GenBank/DDBJ whole genome shotgun (WGS) entry which is preliminary data.</text>
</comment>
<dbReference type="CDD" id="cd07377">
    <property type="entry name" value="WHTH_GntR"/>
    <property type="match status" value="1"/>
</dbReference>
<keyword evidence="1" id="KW-0805">Transcription regulation</keyword>
<dbReference type="Pfam" id="PF07729">
    <property type="entry name" value="FCD"/>
    <property type="match status" value="1"/>
</dbReference>
<dbReference type="Gene3D" id="1.10.10.10">
    <property type="entry name" value="Winged helix-like DNA-binding domain superfamily/Winged helix DNA-binding domain"/>
    <property type="match status" value="1"/>
</dbReference>
<dbReference type="PROSITE" id="PS50949">
    <property type="entry name" value="HTH_GNTR"/>
    <property type="match status" value="1"/>
</dbReference>
<dbReference type="SUPFAM" id="SSF46785">
    <property type="entry name" value="Winged helix' DNA-binding domain"/>
    <property type="match status" value="1"/>
</dbReference>
<organism evidence="5 6">
    <name type="scientific">Rhodococcus artemisiae</name>
    <dbReference type="NCBI Taxonomy" id="714159"/>
    <lineage>
        <taxon>Bacteria</taxon>
        <taxon>Bacillati</taxon>
        <taxon>Actinomycetota</taxon>
        <taxon>Actinomycetes</taxon>
        <taxon>Mycobacteriales</taxon>
        <taxon>Nocardiaceae</taxon>
        <taxon>Rhodococcus</taxon>
    </lineage>
</organism>
<evidence type="ECO:0000256" key="1">
    <source>
        <dbReference type="ARBA" id="ARBA00023015"/>
    </source>
</evidence>
<evidence type="ECO:0000256" key="2">
    <source>
        <dbReference type="ARBA" id="ARBA00023125"/>
    </source>
</evidence>
<dbReference type="SMART" id="SM00345">
    <property type="entry name" value="HTH_GNTR"/>
    <property type="match status" value="1"/>
</dbReference>
<reference evidence="5 6" key="1">
    <citation type="submission" date="2023-07" db="EMBL/GenBank/DDBJ databases">
        <authorList>
            <person name="Girao M."/>
            <person name="Carvalho M.F."/>
        </authorList>
    </citation>
    <scope>NUCLEOTIDE SEQUENCE [LARGE SCALE GENOMIC DNA]</scope>
    <source>
        <strain evidence="5 6">YIM65754</strain>
    </source>
</reference>
<keyword evidence="3" id="KW-0804">Transcription</keyword>
<dbReference type="EMBL" id="JAUTXY010000004">
    <property type="protein sequence ID" value="MEE2058072.1"/>
    <property type="molecule type" value="Genomic_DNA"/>
</dbReference>
<sequence>MTRENVVRSVAPRAASAVDLVLHEIRRSILDGSLAPGEPLVVQSLTEQLGVSHVPVREALRQLQAQGMIRLSRSRSAVVAPIDLDDLRSIYRLRLCMEPELAVQSAMKRSDDELDGLDELVTALCDHDDTESRWDLHREFHAQLISPAAGEWGMRFLNQLWDASERYTRLTFDPIDAASEDRVNRERSHRALVDAARSRLPEKINEEVRNHLLVNEATAVARLAKAVTRG</sequence>
<feature type="domain" description="HTH gntR-type" evidence="4">
    <location>
        <begin position="15"/>
        <end position="82"/>
    </location>
</feature>